<dbReference type="STRING" id="1940790.L21SP3_01667"/>
<dbReference type="Proteomes" id="UP000188273">
    <property type="component" value="Chromosome"/>
</dbReference>
<dbReference type="InterPro" id="IPR018594">
    <property type="entry name" value="DUF2023"/>
</dbReference>
<dbReference type="KEGG" id="pbu:L21SP3_01667"/>
<proteinExistence type="predicted"/>
<dbReference type="EMBL" id="CP019633">
    <property type="protein sequence ID" value="AQQ09848.1"/>
    <property type="molecule type" value="Genomic_DNA"/>
</dbReference>
<evidence type="ECO:0000259" key="1">
    <source>
        <dbReference type="Pfam" id="PF09633"/>
    </source>
</evidence>
<evidence type="ECO:0000313" key="2">
    <source>
        <dbReference type="EMBL" id="AQQ09848.1"/>
    </source>
</evidence>
<organism evidence="2 3">
    <name type="scientific">Sedimentisphaera cyanobacteriorum</name>
    <dbReference type="NCBI Taxonomy" id="1940790"/>
    <lineage>
        <taxon>Bacteria</taxon>
        <taxon>Pseudomonadati</taxon>
        <taxon>Planctomycetota</taxon>
        <taxon>Phycisphaerae</taxon>
        <taxon>Sedimentisphaerales</taxon>
        <taxon>Sedimentisphaeraceae</taxon>
        <taxon>Sedimentisphaera</taxon>
    </lineage>
</organism>
<dbReference type="AlphaFoldDB" id="A0A1Q2HQW8"/>
<protein>
    <recommendedName>
        <fullName evidence="1">DUF2023 domain-containing protein</fullName>
    </recommendedName>
</protein>
<accession>A0A1Q2HQW8</accession>
<dbReference type="Gene3D" id="3.30.2190.10">
    <property type="entry name" value="PG1857-like"/>
    <property type="match status" value="1"/>
</dbReference>
<gene>
    <name evidence="2" type="ORF">L21SP3_01667</name>
</gene>
<dbReference type="InterPro" id="IPR036780">
    <property type="entry name" value="PG1857-like_sf"/>
</dbReference>
<feature type="domain" description="DUF2023" evidence="1">
    <location>
        <begin position="28"/>
        <end position="126"/>
    </location>
</feature>
<sequence length="164" mass="18983">MIALNETSKFASVSPDLEKRRISGGMEVFLHHFYEYKKGLRNLVLHTCYRDIGYGIICKLEHHNIEYLIYPLGKKRINVFFGNTDCLEIVRRIGKLCLSRYTAEEDFILGIMLGYDRCQQCERYLRLKQTRNEKRVINHNNESKKIPASTQAVSQPVAQGLKGG</sequence>
<dbReference type="SUPFAM" id="SSF160448">
    <property type="entry name" value="PG1857-like"/>
    <property type="match status" value="1"/>
</dbReference>
<evidence type="ECO:0000313" key="3">
    <source>
        <dbReference type="Proteomes" id="UP000188273"/>
    </source>
</evidence>
<name>A0A1Q2HQW8_9BACT</name>
<dbReference type="Pfam" id="PF09633">
    <property type="entry name" value="DUF2023"/>
    <property type="match status" value="1"/>
</dbReference>
<reference evidence="3" key="1">
    <citation type="submission" date="2017-02" db="EMBL/GenBank/DDBJ databases">
        <title>Comparative genomics and description of representatives of a novel lineage of planctomycetes thriving in anoxic sediments.</title>
        <authorList>
            <person name="Spring S."/>
            <person name="Bunk B."/>
            <person name="Sproer C."/>
            <person name="Klenk H.-P."/>
        </authorList>
    </citation>
    <scope>NUCLEOTIDE SEQUENCE [LARGE SCALE GENOMIC DNA]</scope>
    <source>
        <strain evidence="3">L21-RPul-D3</strain>
    </source>
</reference>
<keyword evidence="3" id="KW-1185">Reference proteome</keyword>